<evidence type="ECO:0000259" key="5">
    <source>
        <dbReference type="PROSITE" id="PS50835"/>
    </source>
</evidence>
<protein>
    <submittedName>
        <fullName evidence="6">CMRF35-like molecule 7</fullName>
    </submittedName>
</protein>
<accession>A0A444U3C1</accession>
<sequence>MKHLLLLLLSTLPGTNSQSRVTAFEGRSVTVQCPYAPPYTDAVKFWCKGTCQQKKRSDETQKADDKVLLEDNKSQGVFTVTISRLEEEDEGWYRCGAVPGYYSEVSVFIAVNHGSSSLSVVSKSVTKQEKQTLAVHCHYDQYYRSYVKYWCKGDNWHYCSSLKRTDSPETPGDKITISDDQTRGVFTVTMRGLEKEDAGWYWCAIEKLWSDLGISLNLTVVDAPIKVAAPRKKTTTTISTTTTTTRKHTSTKQATLTLANQTGITANRATHNQTLCDYDTQYLRIPGAGASKVWLNTIDGINGDKGGSVSVQCHYDRYFITNVKYWCRGKVWHSCKVIQRSHEKQREEDKVSISDNQTQGVFTVTVRRLEKKDADWYWCGIERVGIDEGTLLNLKVADATAVSTVKPSSNPPLSNSPADTQKQPGSKIVILTATCGVLLILMEERKKDQRTTFL</sequence>
<evidence type="ECO:0000256" key="1">
    <source>
        <dbReference type="ARBA" id="ARBA00004370"/>
    </source>
</evidence>
<comment type="caution">
    <text evidence="6">The sequence shown here is derived from an EMBL/GenBank/DDBJ whole genome shotgun (WGS) entry which is preliminary data.</text>
</comment>
<dbReference type="Pfam" id="PF07686">
    <property type="entry name" value="V-set"/>
    <property type="match status" value="3"/>
</dbReference>
<keyword evidence="3" id="KW-0472">Membrane</keyword>
<proteinExistence type="predicted"/>
<dbReference type="SUPFAM" id="SSF48726">
    <property type="entry name" value="Immunoglobulin"/>
    <property type="match status" value="3"/>
</dbReference>
<dbReference type="InterPro" id="IPR003599">
    <property type="entry name" value="Ig_sub"/>
</dbReference>
<dbReference type="InterPro" id="IPR050671">
    <property type="entry name" value="CD300_family_receptors"/>
</dbReference>
<evidence type="ECO:0000256" key="2">
    <source>
        <dbReference type="ARBA" id="ARBA00022692"/>
    </source>
</evidence>
<reference evidence="6 7" key="1">
    <citation type="submission" date="2019-01" db="EMBL/GenBank/DDBJ databases">
        <title>Draft Genome and Complete Hox-Cluster Characterization of the Sterlet Sturgeon (Acipenser ruthenus).</title>
        <authorList>
            <person name="Wei Q."/>
        </authorList>
    </citation>
    <scope>NUCLEOTIDE SEQUENCE [LARGE SCALE GENOMIC DNA]</scope>
    <source>
        <strain evidence="6">WHYD16114868_AA</strain>
        <tissue evidence="6">Blood</tissue>
    </source>
</reference>
<dbReference type="InterPro" id="IPR013783">
    <property type="entry name" value="Ig-like_fold"/>
</dbReference>
<gene>
    <name evidence="6" type="ORF">EOD39_8613</name>
</gene>
<dbReference type="GO" id="GO:0004888">
    <property type="term" value="F:transmembrane signaling receptor activity"/>
    <property type="evidence" value="ECO:0007669"/>
    <property type="project" value="TreeGrafter"/>
</dbReference>
<dbReference type="InterPro" id="IPR013106">
    <property type="entry name" value="Ig_V-set"/>
</dbReference>
<dbReference type="Gene3D" id="2.60.40.10">
    <property type="entry name" value="Immunoglobulins"/>
    <property type="match status" value="3"/>
</dbReference>
<evidence type="ECO:0000313" key="6">
    <source>
        <dbReference type="EMBL" id="RXM29648.1"/>
    </source>
</evidence>
<feature type="chain" id="PRO_5019549480" evidence="4">
    <location>
        <begin position="18"/>
        <end position="454"/>
    </location>
</feature>
<evidence type="ECO:0000313" key="7">
    <source>
        <dbReference type="Proteomes" id="UP000289886"/>
    </source>
</evidence>
<keyword evidence="4" id="KW-0732">Signal</keyword>
<feature type="domain" description="Ig-like" evidence="5">
    <location>
        <begin position="116"/>
        <end position="221"/>
    </location>
</feature>
<dbReference type="EMBL" id="SCEB01215418">
    <property type="protein sequence ID" value="RXM29648.1"/>
    <property type="molecule type" value="Genomic_DNA"/>
</dbReference>
<dbReference type="CDD" id="cd05716">
    <property type="entry name" value="IgV_pIgR_like"/>
    <property type="match status" value="3"/>
</dbReference>
<organism evidence="6 7">
    <name type="scientific">Acipenser ruthenus</name>
    <name type="common">Sterlet sturgeon</name>
    <dbReference type="NCBI Taxonomy" id="7906"/>
    <lineage>
        <taxon>Eukaryota</taxon>
        <taxon>Metazoa</taxon>
        <taxon>Chordata</taxon>
        <taxon>Craniata</taxon>
        <taxon>Vertebrata</taxon>
        <taxon>Euteleostomi</taxon>
        <taxon>Actinopterygii</taxon>
        <taxon>Chondrostei</taxon>
        <taxon>Acipenseriformes</taxon>
        <taxon>Acipenseridae</taxon>
        <taxon>Acipenser</taxon>
    </lineage>
</organism>
<evidence type="ECO:0000256" key="3">
    <source>
        <dbReference type="ARBA" id="ARBA00023136"/>
    </source>
</evidence>
<dbReference type="PANTHER" id="PTHR11860">
    <property type="entry name" value="POLYMERIC-IMMUNOGLOBULIN RECEPTOR"/>
    <property type="match status" value="1"/>
</dbReference>
<feature type="domain" description="Ig-like" evidence="5">
    <location>
        <begin position="13"/>
        <end position="106"/>
    </location>
</feature>
<dbReference type="Proteomes" id="UP000289886">
    <property type="component" value="Unassembled WGS sequence"/>
</dbReference>
<feature type="signal peptide" evidence="4">
    <location>
        <begin position="1"/>
        <end position="17"/>
    </location>
</feature>
<dbReference type="InterPro" id="IPR036179">
    <property type="entry name" value="Ig-like_dom_sf"/>
</dbReference>
<keyword evidence="7" id="KW-1185">Reference proteome</keyword>
<dbReference type="InterPro" id="IPR007110">
    <property type="entry name" value="Ig-like_dom"/>
</dbReference>
<evidence type="ECO:0000256" key="4">
    <source>
        <dbReference type="SAM" id="SignalP"/>
    </source>
</evidence>
<keyword evidence="2" id="KW-0812">Transmembrane</keyword>
<comment type="subcellular location">
    <subcellularLocation>
        <location evidence="1">Membrane</location>
    </subcellularLocation>
</comment>
<dbReference type="GO" id="GO:0005886">
    <property type="term" value="C:plasma membrane"/>
    <property type="evidence" value="ECO:0007669"/>
    <property type="project" value="TreeGrafter"/>
</dbReference>
<dbReference type="AlphaFoldDB" id="A0A444U3C1"/>
<dbReference type="SMART" id="SM00409">
    <property type="entry name" value="IG"/>
    <property type="match status" value="3"/>
</dbReference>
<name>A0A444U3C1_ACIRT</name>
<dbReference type="PANTHER" id="PTHR11860:SF111">
    <property type="entry name" value="IMMUNOGLOBULIN SUBTYPE DOMAIN-CONTAINING PROTEIN"/>
    <property type="match status" value="1"/>
</dbReference>
<dbReference type="PROSITE" id="PS50835">
    <property type="entry name" value="IG_LIKE"/>
    <property type="match status" value="2"/>
</dbReference>